<evidence type="ECO:0000256" key="1">
    <source>
        <dbReference type="SAM" id="SignalP"/>
    </source>
</evidence>
<dbReference type="Gene3D" id="3.20.20.80">
    <property type="entry name" value="Glycosidases"/>
    <property type="match status" value="1"/>
</dbReference>
<organism evidence="3 4">
    <name type="scientific">Marasmius tenuissimus</name>
    <dbReference type="NCBI Taxonomy" id="585030"/>
    <lineage>
        <taxon>Eukaryota</taxon>
        <taxon>Fungi</taxon>
        <taxon>Dikarya</taxon>
        <taxon>Basidiomycota</taxon>
        <taxon>Agaricomycotina</taxon>
        <taxon>Agaricomycetes</taxon>
        <taxon>Agaricomycetidae</taxon>
        <taxon>Agaricales</taxon>
        <taxon>Marasmiineae</taxon>
        <taxon>Marasmiaceae</taxon>
        <taxon>Marasmius</taxon>
    </lineage>
</organism>
<comment type="caution">
    <text evidence="3">The sequence shown here is derived from an EMBL/GenBank/DDBJ whole genome shotgun (WGS) entry which is preliminary data.</text>
</comment>
<name>A0ABR3A5X5_9AGAR</name>
<sequence>MVAFRAVQLFSFVCSALLIGHVFADEDVFIDNALSSTWQDWSWGSTISYTATDVKVGTTSISVTSDAYSALSLYDTSIFAGKFAGLKFDLAGDNPDVSIYLTDTATDTNSPTIPLSAFGLTPSASSFTTYLLDFNSLPPNGGTIGSGQYNRITFQAGGSGAKYNLDNIQLVSEIVVKPEFLSAEPLGNNIIAVTTKGTVDLKTVKVTLNGKAVTVSSSTTYTPPDTPSKAIAYLVLNTALASGTLAITAGNSSFSYTLPSALTTKIDQSSASTRVISPRIYGMNWPADASYIKSLGIKAARWGGNAVTPYNPFLDVTNAGNDWYFENRNSDNGNADAWVGWVKGAGSDTLLTIPALDWVAKDNSSYSYPKTQYPNQAAYDPYKSDAGNGQLADGSGWVTPPDPAKVYTPWNTALAKQWLTGLKNKPTIVHIDNEIEIASSTHQDMHSQPIGFDEELARVTNYSVIAKQALPNALIAAPSTCAWWFYWTSTIGYTDNAAHNNTDFLPWFLAQMASHDKTAGKRYLDFLDIHYYFAPDTSANDAAAKAKRLRMTRSWWDPTYVDESYIGTDTPQNHQPNPTKVQLIPRMQALIAQNYPGTKLSISEWSASAPDGDVTGGLVTADSLGIFGKYGVDAATYWSGAGATSPVALAYWLYNGAGNAFGSLSAKATVTGFNPDVLGVYAGTDGRSKPTLVVVNKDTKPVSLNLTGLPTGKYFIRHFGGSAGAAKYQTTQSLNSFSYVTVPAYTAVFFQAL</sequence>
<proteinExistence type="predicted"/>
<dbReference type="EMBL" id="JBBXMP010000016">
    <property type="protein sequence ID" value="KAL0068797.1"/>
    <property type="molecule type" value="Genomic_DNA"/>
</dbReference>
<keyword evidence="4" id="KW-1185">Reference proteome</keyword>
<feature type="signal peptide" evidence="1">
    <location>
        <begin position="1"/>
        <end position="24"/>
    </location>
</feature>
<evidence type="ECO:0000313" key="3">
    <source>
        <dbReference type="EMBL" id="KAL0068797.1"/>
    </source>
</evidence>
<accession>A0ABR3A5X5</accession>
<feature type="chain" id="PRO_5045438652" description="Glycoside hydrolase family 44 catalytic domain-containing protein" evidence="1">
    <location>
        <begin position="25"/>
        <end position="753"/>
    </location>
</feature>
<keyword evidence="1" id="KW-0732">Signal</keyword>
<dbReference type="Pfam" id="PF12891">
    <property type="entry name" value="Glyco_hydro_44"/>
    <property type="match status" value="1"/>
</dbReference>
<protein>
    <recommendedName>
        <fullName evidence="2">Glycoside hydrolase family 44 catalytic domain-containing protein</fullName>
    </recommendedName>
</protein>
<dbReference type="Proteomes" id="UP001437256">
    <property type="component" value="Unassembled WGS sequence"/>
</dbReference>
<dbReference type="Gene3D" id="2.60.120.430">
    <property type="entry name" value="Galactose-binding lectin"/>
    <property type="match status" value="1"/>
</dbReference>
<evidence type="ECO:0000313" key="4">
    <source>
        <dbReference type="Proteomes" id="UP001437256"/>
    </source>
</evidence>
<evidence type="ECO:0000259" key="2">
    <source>
        <dbReference type="Pfam" id="PF12891"/>
    </source>
</evidence>
<dbReference type="Gene3D" id="2.60.40.1180">
    <property type="entry name" value="Golgi alpha-mannosidase II"/>
    <property type="match status" value="1"/>
</dbReference>
<feature type="domain" description="Glycoside hydrolase family 44 catalytic" evidence="2">
    <location>
        <begin position="317"/>
        <end position="533"/>
    </location>
</feature>
<dbReference type="SUPFAM" id="SSF51445">
    <property type="entry name" value="(Trans)glycosidases"/>
    <property type="match status" value="1"/>
</dbReference>
<dbReference type="InterPro" id="IPR024745">
    <property type="entry name" value="GH44_cat"/>
</dbReference>
<reference evidence="3 4" key="1">
    <citation type="submission" date="2024-05" db="EMBL/GenBank/DDBJ databases">
        <title>A draft genome resource for the thread blight pathogen Marasmius tenuissimus strain MS-2.</title>
        <authorList>
            <person name="Yulfo-Soto G.E."/>
            <person name="Baruah I.K."/>
            <person name="Amoako-Attah I."/>
            <person name="Bukari Y."/>
            <person name="Meinhardt L.W."/>
            <person name="Bailey B.A."/>
            <person name="Cohen S.P."/>
        </authorList>
    </citation>
    <scope>NUCLEOTIDE SEQUENCE [LARGE SCALE GENOMIC DNA]</scope>
    <source>
        <strain evidence="3 4">MS-2</strain>
    </source>
</reference>
<dbReference type="InterPro" id="IPR017853">
    <property type="entry name" value="GH"/>
</dbReference>
<dbReference type="InterPro" id="IPR013780">
    <property type="entry name" value="Glyco_hydro_b"/>
</dbReference>
<gene>
    <name evidence="3" type="ORF">AAF712_004126</name>
</gene>